<dbReference type="Proteomes" id="UP001162060">
    <property type="component" value="Unassembled WGS sequence"/>
</dbReference>
<evidence type="ECO:0000256" key="2">
    <source>
        <dbReference type="SAM" id="Phobius"/>
    </source>
</evidence>
<gene>
    <name evidence="3" type="ORF">PM001_LOCUS7884</name>
</gene>
<feature type="compositionally biased region" description="Basic residues" evidence="1">
    <location>
        <begin position="535"/>
        <end position="545"/>
    </location>
</feature>
<reference evidence="3" key="1">
    <citation type="submission" date="2024-01" db="EMBL/GenBank/DDBJ databases">
        <authorList>
            <person name="Webb A."/>
        </authorList>
    </citation>
    <scope>NUCLEOTIDE SEQUENCE</scope>
    <source>
        <strain evidence="3">Pm1</strain>
    </source>
</reference>
<dbReference type="AlphaFoldDB" id="A0AAV1TJT6"/>
<feature type="region of interest" description="Disordered" evidence="1">
    <location>
        <begin position="383"/>
        <end position="434"/>
    </location>
</feature>
<protein>
    <recommendedName>
        <fullName evidence="5">Rho-GAP domain-containing protein</fullName>
    </recommendedName>
</protein>
<evidence type="ECO:0008006" key="5">
    <source>
        <dbReference type="Google" id="ProtNLM"/>
    </source>
</evidence>
<feature type="compositionally biased region" description="Low complexity" evidence="1">
    <location>
        <begin position="422"/>
        <end position="432"/>
    </location>
</feature>
<feature type="compositionally biased region" description="Basic and acidic residues" evidence="1">
    <location>
        <begin position="387"/>
        <end position="401"/>
    </location>
</feature>
<dbReference type="EMBL" id="CAKLBY020000066">
    <property type="protein sequence ID" value="CAK7922713.1"/>
    <property type="molecule type" value="Genomic_DNA"/>
</dbReference>
<feature type="compositionally biased region" description="Polar residues" evidence="1">
    <location>
        <begin position="523"/>
        <end position="532"/>
    </location>
</feature>
<accession>A0AAV1TJT6</accession>
<feature type="transmembrane region" description="Helical" evidence="2">
    <location>
        <begin position="594"/>
        <end position="614"/>
    </location>
</feature>
<evidence type="ECO:0000313" key="4">
    <source>
        <dbReference type="Proteomes" id="UP001162060"/>
    </source>
</evidence>
<keyword evidence="2" id="KW-1133">Transmembrane helix</keyword>
<sequence length="620" mass="69545">MTTTKSIELPPPASAVPHNYDPHDSIPVASRVHRKEISACKVPPLELQHDEAFQHTPLQQTPRSAMFGSCTQAASIVISVFFEVINRSGYRTDPTAQDSVITRQAKVLYVSLLESVQKERGEWQGFSFNTKAPEHLSVPSPREHLMSSLSPDAATADQCSVLNKLLEVSLRSLMGPFVPPELYAQHKKVLLCASLAVPPAFTTLLAIREILNCLERDVRHCLLRLFALWDLTARVRGSEVQPLMKTITDNQHYVFSKSFERGSMTARKSERQDPVATHLLLTMVLYRDVLFSDIEYIPTKQELQSHAKLLENSRNNAWASDTESKPTSLLEKDHDTFSSDGDISGSSDDDNNWRVCDRKRWWRQSAVSKHQLAFRSRTLSSGPFLVNDRESQGGETDESRRSLPMPSRYSSRRRLGRKTMRSRSMSSLPLSRGTDPLVSVKLSNSVDGILPPYILPRQLRLSKRIPTEYRKSLSRMPEAPVPNRTIRADSGTLSMSKKLSQRSSSLPHSRTSERCEKHEQDVDTISESSTASAIHRGKSARRKKSLLHHPSIRYSAADQAMHDGVYQFQEHEVPERRQKPRYLSVAASYMTTPAAAAATLCVLASIATIAIVGMRKAPNS</sequence>
<feature type="region of interest" description="Disordered" evidence="1">
    <location>
        <begin position="471"/>
        <end position="545"/>
    </location>
</feature>
<comment type="caution">
    <text evidence="3">The sequence shown here is derived from an EMBL/GenBank/DDBJ whole genome shotgun (WGS) entry which is preliminary data.</text>
</comment>
<keyword evidence="2" id="KW-0812">Transmembrane</keyword>
<name>A0AAV1TJT6_9STRA</name>
<feature type="compositionally biased region" description="Low complexity" evidence="1">
    <location>
        <begin position="493"/>
        <end position="506"/>
    </location>
</feature>
<feature type="compositionally biased region" description="Polar residues" evidence="1">
    <location>
        <begin position="317"/>
        <end position="327"/>
    </location>
</feature>
<proteinExistence type="predicted"/>
<evidence type="ECO:0000256" key="1">
    <source>
        <dbReference type="SAM" id="MobiDB-lite"/>
    </source>
</evidence>
<feature type="compositionally biased region" description="Basic residues" evidence="1">
    <location>
        <begin position="410"/>
        <end position="421"/>
    </location>
</feature>
<feature type="region of interest" description="Disordered" evidence="1">
    <location>
        <begin position="317"/>
        <end position="349"/>
    </location>
</feature>
<feature type="region of interest" description="Disordered" evidence="1">
    <location>
        <begin position="1"/>
        <end position="22"/>
    </location>
</feature>
<organism evidence="3 4">
    <name type="scientific">Peronospora matthiolae</name>
    <dbReference type="NCBI Taxonomy" id="2874970"/>
    <lineage>
        <taxon>Eukaryota</taxon>
        <taxon>Sar</taxon>
        <taxon>Stramenopiles</taxon>
        <taxon>Oomycota</taxon>
        <taxon>Peronosporomycetes</taxon>
        <taxon>Peronosporales</taxon>
        <taxon>Peronosporaceae</taxon>
        <taxon>Peronospora</taxon>
    </lineage>
</organism>
<keyword evidence="2" id="KW-0472">Membrane</keyword>
<evidence type="ECO:0000313" key="3">
    <source>
        <dbReference type="EMBL" id="CAK7922713.1"/>
    </source>
</evidence>
<feature type="compositionally biased region" description="Basic and acidic residues" evidence="1">
    <location>
        <begin position="510"/>
        <end position="521"/>
    </location>
</feature>